<comment type="caution">
    <text evidence="1">The sequence shown here is derived from an EMBL/GenBank/DDBJ whole genome shotgun (WGS) entry which is preliminary data.</text>
</comment>
<reference evidence="1 2" key="1">
    <citation type="submission" date="2019-12" db="EMBL/GenBank/DDBJ databases">
        <authorList>
            <person name="Huq M.A."/>
        </authorList>
    </citation>
    <scope>NUCLEOTIDE SEQUENCE [LARGE SCALE GENOMIC DNA]</scope>
    <source>
        <strain evidence="1 2">MAH-20</strain>
    </source>
</reference>
<name>A0A6I4J3G6_9SPHN</name>
<dbReference type="Gene3D" id="1.20.120.1490">
    <property type="match status" value="1"/>
</dbReference>
<accession>A0A6I4J3G6</accession>
<dbReference type="AlphaFoldDB" id="A0A6I4J3G6"/>
<evidence type="ECO:0000313" key="2">
    <source>
        <dbReference type="Proteomes" id="UP000441389"/>
    </source>
</evidence>
<dbReference type="InterPro" id="IPR025961">
    <property type="entry name" value="Metal_resist"/>
</dbReference>
<evidence type="ECO:0000313" key="1">
    <source>
        <dbReference type="EMBL" id="MVO78794.1"/>
    </source>
</evidence>
<organism evidence="1 2">
    <name type="scientific">Sphingomonas horti</name>
    <dbReference type="NCBI Taxonomy" id="2682842"/>
    <lineage>
        <taxon>Bacteria</taxon>
        <taxon>Pseudomonadati</taxon>
        <taxon>Pseudomonadota</taxon>
        <taxon>Alphaproteobacteria</taxon>
        <taxon>Sphingomonadales</taxon>
        <taxon>Sphingomonadaceae</taxon>
        <taxon>Sphingomonas</taxon>
    </lineage>
</organism>
<dbReference type="Pfam" id="PF13801">
    <property type="entry name" value="Metal_resist"/>
    <property type="match status" value="1"/>
</dbReference>
<gene>
    <name evidence="1" type="ORF">GON01_12725</name>
</gene>
<dbReference type="RefSeq" id="WP_157027751.1">
    <property type="nucleotide sequence ID" value="NZ_WQMS01000014.1"/>
</dbReference>
<proteinExistence type="predicted"/>
<sequence>MPKSRIVLIAVIAFLAALAGVATGRLLFPAPEPSETELHALLHRQLDLTADQHAKLEKIEAEFAARRKAIETGMRSDNSRLAEAIAAEQGYGPRVSAAIGHSHMLMGDLQKATLEHIFAMRAVLRPDQKAKFDRAVVKALTDPQP</sequence>
<dbReference type="Proteomes" id="UP000441389">
    <property type="component" value="Unassembled WGS sequence"/>
</dbReference>
<protein>
    <submittedName>
        <fullName evidence="1">Periplasmic heavy metal sensor</fullName>
    </submittedName>
</protein>
<keyword evidence="2" id="KW-1185">Reference proteome</keyword>
<dbReference type="EMBL" id="WQMS01000014">
    <property type="protein sequence ID" value="MVO78794.1"/>
    <property type="molecule type" value="Genomic_DNA"/>
</dbReference>